<feature type="chain" id="PRO_5038551541" evidence="2">
    <location>
        <begin position="27"/>
        <end position="295"/>
    </location>
</feature>
<dbReference type="RefSeq" id="WP_093334675.1">
    <property type="nucleotide sequence ID" value="NZ_FOXD01000001.1"/>
</dbReference>
<dbReference type="PANTHER" id="PTHR43308">
    <property type="entry name" value="OUTER MEMBRANE PROTEIN ALPHA-RELATED"/>
    <property type="match status" value="1"/>
</dbReference>
<feature type="signal peptide" evidence="2">
    <location>
        <begin position="1"/>
        <end position="26"/>
    </location>
</feature>
<evidence type="ECO:0000313" key="4">
    <source>
        <dbReference type="EMBL" id="SFO91814.1"/>
    </source>
</evidence>
<protein>
    <submittedName>
        <fullName evidence="4">S-layer homology domain-containing protein</fullName>
    </submittedName>
</protein>
<feature type="domain" description="SLH" evidence="3">
    <location>
        <begin position="31"/>
        <end position="94"/>
    </location>
</feature>
<dbReference type="InterPro" id="IPR051465">
    <property type="entry name" value="Cell_Envelope_Struct_Comp"/>
</dbReference>
<dbReference type="PANTHER" id="PTHR43308:SF1">
    <property type="entry name" value="OUTER MEMBRANE PROTEIN ALPHA"/>
    <property type="match status" value="1"/>
</dbReference>
<organism evidence="4 5">
    <name type="scientific">Salibacterium halotolerans</name>
    <dbReference type="NCBI Taxonomy" id="1884432"/>
    <lineage>
        <taxon>Bacteria</taxon>
        <taxon>Bacillati</taxon>
        <taxon>Bacillota</taxon>
        <taxon>Bacilli</taxon>
        <taxon>Bacillales</taxon>
        <taxon>Bacillaceae</taxon>
    </lineage>
</organism>
<gene>
    <name evidence="4" type="ORF">SAMN05518683_10187</name>
</gene>
<dbReference type="InterPro" id="IPR001119">
    <property type="entry name" value="SLH_dom"/>
</dbReference>
<accession>A0A1I5L3D8</accession>
<feature type="domain" description="SLH" evidence="3">
    <location>
        <begin position="151"/>
        <end position="213"/>
    </location>
</feature>
<evidence type="ECO:0000256" key="2">
    <source>
        <dbReference type="SAM" id="SignalP"/>
    </source>
</evidence>
<feature type="domain" description="SLH" evidence="3">
    <location>
        <begin position="95"/>
        <end position="150"/>
    </location>
</feature>
<sequence length="295" mass="31210">MKPVNRAGLLLSTATAAVIGSSLYSAGDAAAAEAFSDVRNSYWASESIQHLAEENIVNGYSDGTYHPGEEINRGQVAELLTTAFSLDAGGSAPSFSDLDSGSYYAPFAQAVNEAGFMTGNGSQFEAGQDLTRQQMATVLVRAFSLEAGGGGGDVRDLNEASPTHRPNINILAQTGITQTSSGMFRPDETVTRAQFAVFLDRARAQAHTKDAGITEVAASSQNTVDVGFNRSLSSISVEDFSFEPSVGVLSVNFVDEEQSSVDSSETETVVRLTTGTHETGGHTLYYKDERMANGF</sequence>
<evidence type="ECO:0000313" key="5">
    <source>
        <dbReference type="Proteomes" id="UP000198892"/>
    </source>
</evidence>
<proteinExistence type="predicted"/>
<keyword evidence="1 2" id="KW-0732">Signal</keyword>
<dbReference type="OrthoDB" id="5845122at2"/>
<dbReference type="STRING" id="1884432.SAMN05518683_10187"/>
<evidence type="ECO:0000259" key="3">
    <source>
        <dbReference type="PROSITE" id="PS51272"/>
    </source>
</evidence>
<dbReference type="PROSITE" id="PS51272">
    <property type="entry name" value="SLH"/>
    <property type="match status" value="3"/>
</dbReference>
<name>A0A1I5L3D8_9BACI</name>
<dbReference type="Proteomes" id="UP000198892">
    <property type="component" value="Unassembled WGS sequence"/>
</dbReference>
<dbReference type="Pfam" id="PF00395">
    <property type="entry name" value="SLH"/>
    <property type="match status" value="3"/>
</dbReference>
<dbReference type="EMBL" id="FOXD01000001">
    <property type="protein sequence ID" value="SFO91814.1"/>
    <property type="molecule type" value="Genomic_DNA"/>
</dbReference>
<keyword evidence="5" id="KW-1185">Reference proteome</keyword>
<dbReference type="AlphaFoldDB" id="A0A1I5L3D8"/>
<evidence type="ECO:0000256" key="1">
    <source>
        <dbReference type="ARBA" id="ARBA00022729"/>
    </source>
</evidence>
<reference evidence="5" key="1">
    <citation type="submission" date="2016-10" db="EMBL/GenBank/DDBJ databases">
        <authorList>
            <person name="Varghese N."/>
            <person name="Submissions S."/>
        </authorList>
    </citation>
    <scope>NUCLEOTIDE SEQUENCE [LARGE SCALE GENOMIC DNA]</scope>
    <source>
        <strain evidence="5">S7</strain>
    </source>
</reference>